<protein>
    <submittedName>
        <fullName evidence="2">Uncharacterized protein</fullName>
    </submittedName>
</protein>
<evidence type="ECO:0000313" key="2">
    <source>
        <dbReference type="EMBL" id="EWM26541.1"/>
    </source>
</evidence>
<proteinExistence type="predicted"/>
<organism evidence="2 3">
    <name type="scientific">Nannochloropsis gaditana</name>
    <dbReference type="NCBI Taxonomy" id="72520"/>
    <lineage>
        <taxon>Eukaryota</taxon>
        <taxon>Sar</taxon>
        <taxon>Stramenopiles</taxon>
        <taxon>Ochrophyta</taxon>
        <taxon>Eustigmatophyceae</taxon>
        <taxon>Eustigmatales</taxon>
        <taxon>Monodopsidaceae</taxon>
        <taxon>Nannochloropsis</taxon>
    </lineage>
</organism>
<gene>
    <name evidence="2" type="ORF">Naga_101407g2</name>
</gene>
<reference evidence="2 3" key="1">
    <citation type="journal article" date="2014" name="Mol. Plant">
        <title>Chromosome Scale Genome Assembly and Transcriptome Profiling of Nannochloropsis gaditana in Nitrogen Depletion.</title>
        <authorList>
            <person name="Corteggiani Carpinelli E."/>
            <person name="Telatin A."/>
            <person name="Vitulo N."/>
            <person name="Forcato C."/>
            <person name="D'Angelo M."/>
            <person name="Schiavon R."/>
            <person name="Vezzi A."/>
            <person name="Giacometti G.M."/>
            <person name="Morosinotto T."/>
            <person name="Valle G."/>
        </authorList>
    </citation>
    <scope>NUCLEOTIDE SEQUENCE [LARGE SCALE GENOMIC DNA]</scope>
    <source>
        <strain evidence="2 3">B-31</strain>
    </source>
</reference>
<dbReference type="Proteomes" id="UP000019335">
    <property type="component" value="Chromosome 8"/>
</dbReference>
<feature type="compositionally biased region" description="Gly residues" evidence="1">
    <location>
        <begin position="145"/>
        <end position="155"/>
    </location>
</feature>
<comment type="caution">
    <text evidence="2">The sequence shown here is derived from an EMBL/GenBank/DDBJ whole genome shotgun (WGS) entry which is preliminary data.</text>
</comment>
<accession>W7U0W6</accession>
<evidence type="ECO:0000313" key="3">
    <source>
        <dbReference type="Proteomes" id="UP000019335"/>
    </source>
</evidence>
<sequence>MLYGCGRRQRILTSLFAGHCRGPVPVIASPARLISGTCARIKHRNCWTKDDSHASDNIEQRCATGDPDQYLTNQQMSSLKEGEAVPAARSLSQALRKDSQGKQRPEENKDAHATMHGRELGNGAERRKSLPRLSETPPCTRGHGGEGPDGSGGRKGAPKKVHMCEGGKGSRGTKLMPGAGGKGDIRRHGSSPAYHLFS</sequence>
<dbReference type="AlphaFoldDB" id="W7U0W6"/>
<dbReference type="EMBL" id="AZIL01000616">
    <property type="protein sequence ID" value="EWM26541.1"/>
    <property type="molecule type" value="Genomic_DNA"/>
</dbReference>
<feature type="non-terminal residue" evidence="2">
    <location>
        <position position="198"/>
    </location>
</feature>
<name>W7U0W6_9STRA</name>
<evidence type="ECO:0000256" key="1">
    <source>
        <dbReference type="SAM" id="MobiDB-lite"/>
    </source>
</evidence>
<feature type="compositionally biased region" description="Basic and acidic residues" evidence="1">
    <location>
        <begin position="95"/>
        <end position="128"/>
    </location>
</feature>
<keyword evidence="3" id="KW-1185">Reference proteome</keyword>
<feature type="region of interest" description="Disordered" evidence="1">
    <location>
        <begin position="79"/>
        <end position="198"/>
    </location>
</feature>